<keyword evidence="2" id="KW-1185">Reference proteome</keyword>
<organism evidence="1 2">
    <name type="scientific">Bauhinia variegata</name>
    <name type="common">Purple orchid tree</name>
    <name type="synonym">Phanera variegata</name>
    <dbReference type="NCBI Taxonomy" id="167791"/>
    <lineage>
        <taxon>Eukaryota</taxon>
        <taxon>Viridiplantae</taxon>
        <taxon>Streptophyta</taxon>
        <taxon>Embryophyta</taxon>
        <taxon>Tracheophyta</taxon>
        <taxon>Spermatophyta</taxon>
        <taxon>Magnoliopsida</taxon>
        <taxon>eudicotyledons</taxon>
        <taxon>Gunneridae</taxon>
        <taxon>Pentapetalae</taxon>
        <taxon>rosids</taxon>
        <taxon>fabids</taxon>
        <taxon>Fabales</taxon>
        <taxon>Fabaceae</taxon>
        <taxon>Cercidoideae</taxon>
        <taxon>Cercideae</taxon>
        <taxon>Bauhiniinae</taxon>
        <taxon>Bauhinia</taxon>
    </lineage>
</organism>
<evidence type="ECO:0000313" key="1">
    <source>
        <dbReference type="EMBL" id="KAI4323080.1"/>
    </source>
</evidence>
<comment type="caution">
    <text evidence="1">The sequence shown here is derived from an EMBL/GenBank/DDBJ whole genome shotgun (WGS) entry which is preliminary data.</text>
</comment>
<reference evidence="1 2" key="1">
    <citation type="journal article" date="2022" name="DNA Res.">
        <title>Chromosomal-level genome assembly of the orchid tree Bauhinia variegata (Leguminosae; Cercidoideae) supports the allotetraploid origin hypothesis of Bauhinia.</title>
        <authorList>
            <person name="Zhong Y."/>
            <person name="Chen Y."/>
            <person name="Zheng D."/>
            <person name="Pang J."/>
            <person name="Liu Y."/>
            <person name="Luo S."/>
            <person name="Meng S."/>
            <person name="Qian L."/>
            <person name="Wei D."/>
            <person name="Dai S."/>
            <person name="Zhou R."/>
        </authorList>
    </citation>
    <scope>NUCLEOTIDE SEQUENCE [LARGE SCALE GENOMIC DNA]</scope>
    <source>
        <strain evidence="1">BV-YZ2020</strain>
    </source>
</reference>
<sequence length="197" mass="21728">MAMRLISSLSLIWLFLATAAFAQSDNASVVDTEGNALEPGQEYYIKPGITDSGGRFTLINRTGCPFNVGQENTDSPEGLPVIFTPFAEEDDTIKVNRDFKVAFSAATICVMSTNWRLGQNDTQIGRRLITTGIDDSYGNYFRIVETQFNGIYNIQWCPTDVCPTCKFICGTAGNVRENDKILVALDGSVLPVVFERE</sequence>
<proteinExistence type="predicted"/>
<gene>
    <name evidence="1" type="ORF">L6164_022716</name>
</gene>
<protein>
    <submittedName>
        <fullName evidence="1">Uncharacterized protein</fullName>
    </submittedName>
</protein>
<accession>A0ACB9MG34</accession>
<dbReference type="Proteomes" id="UP000828941">
    <property type="component" value="Chromosome 9"/>
</dbReference>
<evidence type="ECO:0000313" key="2">
    <source>
        <dbReference type="Proteomes" id="UP000828941"/>
    </source>
</evidence>
<dbReference type="EMBL" id="CM039434">
    <property type="protein sequence ID" value="KAI4323080.1"/>
    <property type="molecule type" value="Genomic_DNA"/>
</dbReference>
<name>A0ACB9MG34_BAUVA</name>